<dbReference type="InterPro" id="IPR056098">
    <property type="entry name" value="Acb2/Tad1_hairpin"/>
</dbReference>
<dbReference type="Pfam" id="PF24729">
    <property type="entry name" value="Acb2_Tad1_hairpin"/>
    <property type="match status" value="1"/>
</dbReference>
<keyword evidence="4" id="KW-1185">Reference proteome</keyword>
<name>A0ABV8MW41_9NEIS</name>
<evidence type="ECO:0000313" key="3">
    <source>
        <dbReference type="EMBL" id="MFC4162009.1"/>
    </source>
</evidence>
<comment type="caution">
    <text evidence="3">The sequence shown here is derived from an EMBL/GenBank/DDBJ whole genome shotgun (WGS) entry which is preliminary data.</text>
</comment>
<evidence type="ECO:0000313" key="4">
    <source>
        <dbReference type="Proteomes" id="UP001595791"/>
    </source>
</evidence>
<reference evidence="4" key="1">
    <citation type="journal article" date="2019" name="Int. J. Syst. Evol. Microbiol.">
        <title>The Global Catalogue of Microorganisms (GCM) 10K type strain sequencing project: providing services to taxonomists for standard genome sequencing and annotation.</title>
        <authorList>
            <consortium name="The Broad Institute Genomics Platform"/>
            <consortium name="The Broad Institute Genome Sequencing Center for Infectious Disease"/>
            <person name="Wu L."/>
            <person name="Ma J."/>
        </authorList>
    </citation>
    <scope>NUCLEOTIDE SEQUENCE [LARGE SCALE GENOMIC DNA]</scope>
    <source>
        <strain evidence="4">LMG 29894</strain>
    </source>
</reference>
<dbReference type="EMBL" id="JBHSBU010000004">
    <property type="protein sequence ID" value="MFC4162009.1"/>
    <property type="molecule type" value="Genomic_DNA"/>
</dbReference>
<gene>
    <name evidence="3" type="ORF">ACFOW7_21975</name>
</gene>
<sequence length="123" mass="13490">MPLQPLRQIHSHEINPANASITITVADEPGAGGANHLYVLEPQNGNPHTLEFQNGPINEVGVNGITHEALLAVLVDRLKGFQSGPYACRENAIALTKLEEAQMWLQQRTRQRIERGVEGTHAI</sequence>
<protein>
    <recommendedName>
        <fullName evidence="2">Acb2/Tad1 hairpin domain-containing protein</fullName>
    </recommendedName>
</protein>
<evidence type="ECO:0000259" key="2">
    <source>
        <dbReference type="Pfam" id="PF24729"/>
    </source>
</evidence>
<dbReference type="Proteomes" id="UP001595791">
    <property type="component" value="Unassembled WGS sequence"/>
</dbReference>
<accession>A0ABV8MW41</accession>
<dbReference type="RefSeq" id="WP_378168767.1">
    <property type="nucleotide sequence ID" value="NZ_JBHSBU010000004.1"/>
</dbReference>
<feature type="domain" description="Acb2/Tad1 hairpin" evidence="2">
    <location>
        <begin position="52"/>
        <end position="109"/>
    </location>
</feature>
<proteinExistence type="predicted"/>
<organism evidence="3 4">
    <name type="scientific">Chitinimonas lacunae</name>
    <dbReference type="NCBI Taxonomy" id="1963018"/>
    <lineage>
        <taxon>Bacteria</taxon>
        <taxon>Pseudomonadati</taxon>
        <taxon>Pseudomonadota</taxon>
        <taxon>Betaproteobacteria</taxon>
        <taxon>Neisseriales</taxon>
        <taxon>Chitinibacteraceae</taxon>
        <taxon>Chitinimonas</taxon>
    </lineage>
</organism>
<keyword evidence="1" id="KW-0547">Nucleotide-binding</keyword>
<evidence type="ECO:0000256" key="1">
    <source>
        <dbReference type="ARBA" id="ARBA00022741"/>
    </source>
</evidence>